<evidence type="ECO:0000259" key="8">
    <source>
        <dbReference type="PROSITE" id="PS51007"/>
    </source>
</evidence>
<keyword evidence="10" id="KW-1185">Reference proteome</keyword>
<evidence type="ECO:0000313" key="9">
    <source>
        <dbReference type="EMBL" id="MXO70150.1"/>
    </source>
</evidence>
<feature type="signal peptide" evidence="7">
    <location>
        <begin position="1"/>
        <end position="23"/>
    </location>
</feature>
<dbReference type="SUPFAM" id="SSF46626">
    <property type="entry name" value="Cytochrome c"/>
    <property type="match status" value="1"/>
</dbReference>
<dbReference type="RefSeq" id="WP_160770102.1">
    <property type="nucleotide sequence ID" value="NZ_WTYV01000001.1"/>
</dbReference>
<keyword evidence="4" id="KW-0249">Electron transport</keyword>
<accession>A0A844YSU8</accession>
<organism evidence="9 10">
    <name type="scientific">Alteraurantiacibacter buctensis</name>
    <dbReference type="NCBI Taxonomy" id="1503981"/>
    <lineage>
        <taxon>Bacteria</taxon>
        <taxon>Pseudomonadati</taxon>
        <taxon>Pseudomonadota</taxon>
        <taxon>Alphaproteobacteria</taxon>
        <taxon>Sphingomonadales</taxon>
        <taxon>Erythrobacteraceae</taxon>
        <taxon>Alteraurantiacibacter</taxon>
    </lineage>
</organism>
<dbReference type="InterPro" id="IPR036909">
    <property type="entry name" value="Cyt_c-like_dom_sf"/>
</dbReference>
<dbReference type="EMBL" id="WTYV01000001">
    <property type="protein sequence ID" value="MXO70150.1"/>
    <property type="molecule type" value="Genomic_DNA"/>
</dbReference>
<sequence>MSKKLILAAGAVLLAGCAGVAVAQSGSAPPPDTAVAGPAGPPQPVTLAKRPNATGGEALFVEMCIMCHGANGMGTSLLGRVGRPQPLELRPGLPAAFYVSAARNGIGNMPAIPRGEVSDEQLQAIAEYLAAGPHPEAVQ</sequence>
<feature type="domain" description="Cytochrome c" evidence="8">
    <location>
        <begin position="51"/>
        <end position="133"/>
    </location>
</feature>
<dbReference type="Gene3D" id="1.10.760.10">
    <property type="entry name" value="Cytochrome c-like domain"/>
    <property type="match status" value="1"/>
</dbReference>
<keyword evidence="1" id="KW-0813">Transport</keyword>
<dbReference type="Proteomes" id="UP000466966">
    <property type="component" value="Unassembled WGS sequence"/>
</dbReference>
<dbReference type="PROSITE" id="PS51257">
    <property type="entry name" value="PROKAR_LIPOPROTEIN"/>
    <property type="match status" value="1"/>
</dbReference>
<comment type="caution">
    <text evidence="9">The sequence shown here is derived from an EMBL/GenBank/DDBJ whole genome shotgun (WGS) entry which is preliminary data.</text>
</comment>
<dbReference type="GO" id="GO:0009055">
    <property type="term" value="F:electron transfer activity"/>
    <property type="evidence" value="ECO:0007669"/>
    <property type="project" value="InterPro"/>
</dbReference>
<dbReference type="GO" id="GO:0046872">
    <property type="term" value="F:metal ion binding"/>
    <property type="evidence" value="ECO:0007669"/>
    <property type="project" value="UniProtKB-KW"/>
</dbReference>
<dbReference type="InterPro" id="IPR051811">
    <property type="entry name" value="Cytochrome_c550/c551-like"/>
</dbReference>
<dbReference type="Pfam" id="PF13442">
    <property type="entry name" value="Cytochrome_CBB3"/>
    <property type="match status" value="1"/>
</dbReference>
<dbReference type="InterPro" id="IPR009056">
    <property type="entry name" value="Cyt_c-like_dom"/>
</dbReference>
<name>A0A844YSU8_9SPHN</name>
<proteinExistence type="predicted"/>
<keyword evidence="7" id="KW-0732">Signal</keyword>
<evidence type="ECO:0000256" key="2">
    <source>
        <dbReference type="ARBA" id="ARBA00022617"/>
    </source>
</evidence>
<evidence type="ECO:0000256" key="3">
    <source>
        <dbReference type="ARBA" id="ARBA00022723"/>
    </source>
</evidence>
<protein>
    <submittedName>
        <fullName evidence="9">Cytochrome c</fullName>
    </submittedName>
</protein>
<evidence type="ECO:0000313" key="10">
    <source>
        <dbReference type="Proteomes" id="UP000466966"/>
    </source>
</evidence>
<keyword evidence="2 6" id="KW-0349">Heme</keyword>
<dbReference type="OrthoDB" id="5514238at2"/>
<gene>
    <name evidence="9" type="ORF">GRI99_00715</name>
</gene>
<keyword evidence="3 6" id="KW-0479">Metal-binding</keyword>
<keyword evidence="5 6" id="KW-0408">Iron</keyword>
<reference evidence="9 10" key="1">
    <citation type="submission" date="2019-12" db="EMBL/GenBank/DDBJ databases">
        <title>Genomic-based taxomic classification of the family Erythrobacteraceae.</title>
        <authorList>
            <person name="Xu L."/>
        </authorList>
    </citation>
    <scope>NUCLEOTIDE SEQUENCE [LARGE SCALE GENOMIC DNA]</scope>
    <source>
        <strain evidence="9 10">M0322</strain>
    </source>
</reference>
<evidence type="ECO:0000256" key="4">
    <source>
        <dbReference type="ARBA" id="ARBA00022982"/>
    </source>
</evidence>
<evidence type="ECO:0000256" key="7">
    <source>
        <dbReference type="SAM" id="SignalP"/>
    </source>
</evidence>
<dbReference type="GO" id="GO:0020037">
    <property type="term" value="F:heme binding"/>
    <property type="evidence" value="ECO:0007669"/>
    <property type="project" value="InterPro"/>
</dbReference>
<dbReference type="PROSITE" id="PS51007">
    <property type="entry name" value="CYTC"/>
    <property type="match status" value="1"/>
</dbReference>
<dbReference type="AlphaFoldDB" id="A0A844YSU8"/>
<feature type="chain" id="PRO_5032811119" evidence="7">
    <location>
        <begin position="24"/>
        <end position="139"/>
    </location>
</feature>
<evidence type="ECO:0000256" key="1">
    <source>
        <dbReference type="ARBA" id="ARBA00022448"/>
    </source>
</evidence>
<evidence type="ECO:0000256" key="6">
    <source>
        <dbReference type="PROSITE-ProRule" id="PRU00433"/>
    </source>
</evidence>
<dbReference type="PANTHER" id="PTHR37823:SF1">
    <property type="entry name" value="CYTOCHROME C-553-LIKE"/>
    <property type="match status" value="1"/>
</dbReference>
<dbReference type="PANTHER" id="PTHR37823">
    <property type="entry name" value="CYTOCHROME C-553-LIKE"/>
    <property type="match status" value="1"/>
</dbReference>
<evidence type="ECO:0000256" key="5">
    <source>
        <dbReference type="ARBA" id="ARBA00023004"/>
    </source>
</evidence>